<feature type="binding site" evidence="4">
    <location>
        <position position="2"/>
    </location>
    <ligand>
        <name>Ni(2+)</name>
        <dbReference type="ChEBI" id="CHEBI:49786"/>
    </ligand>
</feature>
<dbReference type="Pfam" id="PF01155">
    <property type="entry name" value="HypA"/>
    <property type="match status" value="1"/>
</dbReference>
<evidence type="ECO:0000313" key="6">
    <source>
        <dbReference type="Proteomes" id="UP000199073"/>
    </source>
</evidence>
<dbReference type="OrthoDB" id="9800361at2"/>
<feature type="binding site" evidence="4">
    <location>
        <position position="92"/>
    </location>
    <ligand>
        <name>Zn(2+)</name>
        <dbReference type="ChEBI" id="CHEBI:29105"/>
    </ligand>
</feature>
<dbReference type="AlphaFoldDB" id="A0A1H0T1V8"/>
<dbReference type="PANTHER" id="PTHR34535:SF3">
    <property type="entry name" value="HYDROGENASE MATURATION FACTOR HYPA"/>
    <property type="match status" value="1"/>
</dbReference>
<proteinExistence type="inferred from homology"/>
<name>A0A1H0T1V8_9BACT</name>
<reference evidence="5 6" key="1">
    <citation type="submission" date="2016-10" db="EMBL/GenBank/DDBJ databases">
        <authorList>
            <person name="de Groot N.N."/>
        </authorList>
    </citation>
    <scope>NUCLEOTIDE SEQUENCE [LARGE SCALE GENOMIC DNA]</scope>
    <source>
        <strain evidence="5 6">DSM 12130</strain>
    </source>
</reference>
<accession>A0A1H0T1V8</accession>
<dbReference type="PANTHER" id="PTHR34535">
    <property type="entry name" value="HYDROGENASE MATURATION FACTOR HYPA"/>
    <property type="match status" value="1"/>
</dbReference>
<dbReference type="GO" id="GO:0008270">
    <property type="term" value="F:zinc ion binding"/>
    <property type="evidence" value="ECO:0007669"/>
    <property type="project" value="UniProtKB-UniRule"/>
</dbReference>
<sequence length="117" mass="13354">MHELQVTKRILDIALKHAQASRVNKVLAIQLRIGAMSDLEDQWIQKYFDHLSKNTLAENARLKIERAPAVMKCNDCGHSFEVSIKEIDKIQCPECAHASSLTFISGREYYIKNLEAI</sequence>
<comment type="function">
    <text evidence="4">Involved in the maturation of [NiFe] hydrogenases. Required for nickel insertion into the metal center of the hydrogenase.</text>
</comment>
<dbReference type="GO" id="GO:0051604">
    <property type="term" value="P:protein maturation"/>
    <property type="evidence" value="ECO:0007669"/>
    <property type="project" value="InterPro"/>
</dbReference>
<feature type="binding site" evidence="4">
    <location>
        <position position="73"/>
    </location>
    <ligand>
        <name>Zn(2+)</name>
        <dbReference type="ChEBI" id="CHEBI:29105"/>
    </ligand>
</feature>
<keyword evidence="6" id="KW-1185">Reference proteome</keyword>
<evidence type="ECO:0000313" key="5">
    <source>
        <dbReference type="EMBL" id="SDP47566.1"/>
    </source>
</evidence>
<dbReference type="PIRSF" id="PIRSF004761">
    <property type="entry name" value="Hydrgn_mat_HypA"/>
    <property type="match status" value="1"/>
</dbReference>
<keyword evidence="3 4" id="KW-0862">Zinc</keyword>
<organism evidence="5 6">
    <name type="scientific">Desulforhopalus singaporensis</name>
    <dbReference type="NCBI Taxonomy" id="91360"/>
    <lineage>
        <taxon>Bacteria</taxon>
        <taxon>Pseudomonadati</taxon>
        <taxon>Thermodesulfobacteriota</taxon>
        <taxon>Desulfobulbia</taxon>
        <taxon>Desulfobulbales</taxon>
        <taxon>Desulfocapsaceae</taxon>
        <taxon>Desulforhopalus</taxon>
    </lineage>
</organism>
<comment type="similarity">
    <text evidence="4">Belongs to the HypA/HybF family.</text>
</comment>
<evidence type="ECO:0000256" key="1">
    <source>
        <dbReference type="ARBA" id="ARBA00022596"/>
    </source>
</evidence>
<dbReference type="GO" id="GO:0016151">
    <property type="term" value="F:nickel cation binding"/>
    <property type="evidence" value="ECO:0007669"/>
    <property type="project" value="UniProtKB-UniRule"/>
</dbReference>
<evidence type="ECO:0000256" key="3">
    <source>
        <dbReference type="ARBA" id="ARBA00022833"/>
    </source>
</evidence>
<dbReference type="STRING" id="91360.SAMN05660330_02894"/>
<evidence type="ECO:0000256" key="4">
    <source>
        <dbReference type="HAMAP-Rule" id="MF_00213"/>
    </source>
</evidence>
<feature type="binding site" evidence="4">
    <location>
        <position position="95"/>
    </location>
    <ligand>
        <name>Zn(2+)</name>
        <dbReference type="ChEBI" id="CHEBI:29105"/>
    </ligand>
</feature>
<dbReference type="EMBL" id="FNJI01000021">
    <property type="protein sequence ID" value="SDP47566.1"/>
    <property type="molecule type" value="Genomic_DNA"/>
</dbReference>
<evidence type="ECO:0000256" key="2">
    <source>
        <dbReference type="ARBA" id="ARBA00022723"/>
    </source>
</evidence>
<dbReference type="NCBIfam" id="TIGR00100">
    <property type="entry name" value="hypA"/>
    <property type="match status" value="1"/>
</dbReference>
<keyword evidence="1 4" id="KW-0533">Nickel</keyword>
<gene>
    <name evidence="4" type="primary">hypA</name>
    <name evidence="5" type="ORF">SAMN05660330_02894</name>
</gene>
<dbReference type="HAMAP" id="MF_00213">
    <property type="entry name" value="HypA_HybF"/>
    <property type="match status" value="1"/>
</dbReference>
<dbReference type="InterPro" id="IPR000688">
    <property type="entry name" value="HypA/HybF"/>
</dbReference>
<dbReference type="Proteomes" id="UP000199073">
    <property type="component" value="Unassembled WGS sequence"/>
</dbReference>
<dbReference type="Gene3D" id="3.30.2320.80">
    <property type="match status" value="1"/>
</dbReference>
<feature type="binding site" evidence="4">
    <location>
        <position position="76"/>
    </location>
    <ligand>
        <name>Zn(2+)</name>
        <dbReference type="ChEBI" id="CHEBI:29105"/>
    </ligand>
</feature>
<protein>
    <recommendedName>
        <fullName evidence="4">Hydrogenase maturation factor HypA</fullName>
    </recommendedName>
</protein>
<keyword evidence="2 4" id="KW-0479">Metal-binding</keyword>
<dbReference type="RefSeq" id="WP_092224060.1">
    <property type="nucleotide sequence ID" value="NZ_FNJI01000021.1"/>
</dbReference>